<name>A0A1Y6M0Q4_ZYMTR</name>
<evidence type="ECO:0000313" key="4">
    <source>
        <dbReference type="Proteomes" id="UP000215453"/>
    </source>
</evidence>
<sequence length="519" mass="57965">MPSPLRRPIVLLSSTLSALILLLLLSIPPTHPPPSPPPNSSLPSPSTKYHGPSPTSPPPLTRRRIHFLLPATALNPDACKLLLTSQILTYPPPTLIGWGGHGRWNGSSNHLFKFPLFDEYFSTLGPENDDDLVVLLDAYDVWLQLPVEVMVRRYLLAIGKENRRLEREGILDVDAGGGKVRNTVLFGADRLCWPQDPGKQIPCWSSPASLLPEYIMGPSTDRGDLEHAPAVRPRHLNSGTLIGRLADVRDFWNSTYEIVEELRPVSDWKLKNSDQHYLHVLWNLQEEARLGLANGTMVAGGGDGLVNRRREFGVTVDGEGDVFQESLYHEYVTWMRFNHSSLSSSAPGKGGENRRHAEMGRLDRLVLDEDIASSPGPFAADAVTSLLDGRGWEQMPLGMNVLTGTVFPLFHITPLKYLRDLWWGRMWFHPHAEALLLAGRRKWLGVGWREGKDGMGERVVATVEGVEYIAVEGVRGVRESELAKSRSEEFRKGGVWNDLGEWMAWEDVCGEHEGKVFNP</sequence>
<accession>A0A1Y6M0Q4</accession>
<evidence type="ECO:0000256" key="1">
    <source>
        <dbReference type="SAM" id="MobiDB-lite"/>
    </source>
</evidence>
<gene>
    <name evidence="3" type="ORF">ZT1A5_G10737</name>
</gene>
<feature type="signal peptide" evidence="2">
    <location>
        <begin position="1"/>
        <end position="32"/>
    </location>
</feature>
<dbReference type="CDD" id="cd22997">
    <property type="entry name" value="GT_LH"/>
    <property type="match status" value="1"/>
</dbReference>
<organism evidence="3 4">
    <name type="scientific">Zymoseptoria tritici ST99CH_1A5</name>
    <dbReference type="NCBI Taxonomy" id="1276529"/>
    <lineage>
        <taxon>Eukaryota</taxon>
        <taxon>Fungi</taxon>
        <taxon>Dikarya</taxon>
        <taxon>Ascomycota</taxon>
        <taxon>Pezizomycotina</taxon>
        <taxon>Dothideomycetes</taxon>
        <taxon>Dothideomycetidae</taxon>
        <taxon>Mycosphaerellales</taxon>
        <taxon>Mycosphaerellaceae</taxon>
        <taxon>Zymoseptoria</taxon>
    </lineage>
</organism>
<feature type="chain" id="PRO_5011989184" evidence="2">
    <location>
        <begin position="33"/>
        <end position="519"/>
    </location>
</feature>
<dbReference type="Proteomes" id="UP000215453">
    <property type="component" value="Chromosome 12"/>
</dbReference>
<protein>
    <submittedName>
        <fullName evidence="3">Uncharacterized protein</fullName>
    </submittedName>
</protein>
<reference evidence="3 4" key="1">
    <citation type="submission" date="2016-10" db="EMBL/GenBank/DDBJ databases">
        <authorList>
            <person name="Varghese N."/>
        </authorList>
    </citation>
    <scope>NUCLEOTIDE SEQUENCE [LARGE SCALE GENOMIC DNA]</scope>
</reference>
<keyword evidence="2" id="KW-0732">Signal</keyword>
<dbReference type="PANTHER" id="PTHR36587:SF2">
    <property type="entry name" value="EXPRESSION SITE-ASSOCIATED GENE 3 (ESAG3)-LIKE PROTEIN"/>
    <property type="match status" value="1"/>
</dbReference>
<dbReference type="PANTHER" id="PTHR36587">
    <property type="entry name" value="EXPRESSION SITE-ASSOCIATED GENE 3 (ESAG3)-LIKE PROTEIN"/>
    <property type="match status" value="1"/>
</dbReference>
<evidence type="ECO:0000256" key="2">
    <source>
        <dbReference type="SAM" id="SignalP"/>
    </source>
</evidence>
<feature type="region of interest" description="Disordered" evidence="1">
    <location>
        <begin position="32"/>
        <end position="60"/>
    </location>
</feature>
<evidence type="ECO:0000313" key="3">
    <source>
        <dbReference type="EMBL" id="SMY29290.1"/>
    </source>
</evidence>
<dbReference type="EMBL" id="LT882687">
    <property type="protein sequence ID" value="SMY29290.1"/>
    <property type="molecule type" value="Genomic_DNA"/>
</dbReference>
<dbReference type="AlphaFoldDB" id="A0A1Y6M0Q4"/>
<proteinExistence type="predicted"/>